<organism evidence="9 10">
    <name type="scientific">Podila minutissima</name>
    <dbReference type="NCBI Taxonomy" id="64525"/>
    <lineage>
        <taxon>Eukaryota</taxon>
        <taxon>Fungi</taxon>
        <taxon>Fungi incertae sedis</taxon>
        <taxon>Mucoromycota</taxon>
        <taxon>Mortierellomycotina</taxon>
        <taxon>Mortierellomycetes</taxon>
        <taxon>Mortierellales</taxon>
        <taxon>Mortierellaceae</taxon>
        <taxon>Podila</taxon>
    </lineage>
</organism>
<proteinExistence type="predicted"/>
<dbReference type="Proteomes" id="UP000696485">
    <property type="component" value="Unassembled WGS sequence"/>
</dbReference>
<name>A0A9P5SF63_9FUNG</name>
<gene>
    <name evidence="9" type="ORF">BG006_008982</name>
</gene>
<sequence>MATPGNLQTSFMFHDIYASTLQAHTSLSKDSSSSSGDKTEALYKSTKPKSLDTYADLVLVFKYKAPTKKDSAPAKLEYEQKTIKAYQDVVTKLARVGLQYETRPSGNDTLLIFILCPWAVLKRVKIADTAETEQLLQPAKSRDESLDALTDSNRLRLISGLITGLPSEGGAGIHPGHDEFVESILPLHDKAFNKSWLKSWSSKWIVDHDDLTVIRDHFGEKVAYYFEFLQFYFQWLAFPTGLGALVHYLGSPFSIFYGICVILWSVIFTESWNRREKELALWWGVRNVSKTEMRRPSFKGDTIVKDPVTGEMTPFFSPYKRWTRKLAGLPVILGGALALAAVITTVFGIEVFFTIYYDGYMKEVLIYVPMILYSLAIPNVAAICKSVSKQLTEYENYETRGSHEYHLMQKVFVFNALTSYMSILLTAYIYIPFGPQMITTFQSYGLPFAKATIDTHMLQNRLRAFMVTTQAISFATETVVPWLTRRAKVGAANMQKKMHRENSSDEEDHAKEGAVGQDSAEAQRFLKRVEKQVALPEYDVNEDYAEMVLQFGYVSLFSVIWPLTGLCAFLNNWVELRSDAAKISYNARRPIPSRTDTIGSWIDNLHTISWFSSLTNASILYLFHGTMDNQAHGGPRLGLGMLLLCILVSEHAYLALRSLAGLVLDSIPTDAELKVRQKEYGVKSSWLSRLSSAIGGQTVGGSNGGLLARASLDTSRPVVESSSLAQIESDLGVQAIRSSFKSN</sequence>
<comment type="subcellular location">
    <subcellularLocation>
        <location evidence="1">Membrane</location>
        <topology evidence="1">Multi-pass membrane protein</topology>
    </subcellularLocation>
</comment>
<keyword evidence="10" id="KW-1185">Reference proteome</keyword>
<evidence type="ECO:0000313" key="9">
    <source>
        <dbReference type="EMBL" id="KAF9327771.1"/>
    </source>
</evidence>
<dbReference type="InterPro" id="IPR049456">
    <property type="entry name" value="Anoctamin_N_fung"/>
</dbReference>
<dbReference type="EMBL" id="JAAAUY010000630">
    <property type="protein sequence ID" value="KAF9327771.1"/>
    <property type="molecule type" value="Genomic_DNA"/>
</dbReference>
<dbReference type="InterPro" id="IPR007632">
    <property type="entry name" value="Anoctamin"/>
</dbReference>
<keyword evidence="2 6" id="KW-0812">Transmembrane</keyword>
<evidence type="ECO:0000259" key="7">
    <source>
        <dbReference type="Pfam" id="PF04547"/>
    </source>
</evidence>
<feature type="compositionally biased region" description="Basic and acidic residues" evidence="5">
    <location>
        <begin position="500"/>
        <end position="512"/>
    </location>
</feature>
<dbReference type="Pfam" id="PF04547">
    <property type="entry name" value="Anoctamin"/>
    <property type="match status" value="1"/>
</dbReference>
<keyword evidence="4 6" id="KW-0472">Membrane</keyword>
<evidence type="ECO:0000256" key="6">
    <source>
        <dbReference type="SAM" id="Phobius"/>
    </source>
</evidence>
<dbReference type="GO" id="GO:0016020">
    <property type="term" value="C:membrane"/>
    <property type="evidence" value="ECO:0007669"/>
    <property type="project" value="UniProtKB-SubCell"/>
</dbReference>
<evidence type="ECO:0000256" key="3">
    <source>
        <dbReference type="ARBA" id="ARBA00022989"/>
    </source>
</evidence>
<feature type="domain" description="Anoctamin transmembrane" evidence="7">
    <location>
        <begin position="214"/>
        <end position="677"/>
    </location>
</feature>
<dbReference type="AlphaFoldDB" id="A0A9P5SF63"/>
<dbReference type="PANTHER" id="PTHR12308">
    <property type="entry name" value="ANOCTAMIN"/>
    <property type="match status" value="1"/>
</dbReference>
<dbReference type="InterPro" id="IPR049452">
    <property type="entry name" value="Anoctamin_TM"/>
</dbReference>
<accession>A0A9P5SF63</accession>
<feature type="region of interest" description="Disordered" evidence="5">
    <location>
        <begin position="494"/>
        <end position="517"/>
    </location>
</feature>
<keyword evidence="3 6" id="KW-1133">Transmembrane helix</keyword>
<comment type="caution">
    <text evidence="9">The sequence shown here is derived from an EMBL/GenBank/DDBJ whole genome shotgun (WGS) entry which is preliminary data.</text>
</comment>
<reference evidence="9" key="1">
    <citation type="journal article" date="2020" name="Fungal Divers.">
        <title>Resolving the Mortierellaceae phylogeny through synthesis of multi-gene phylogenetics and phylogenomics.</title>
        <authorList>
            <person name="Vandepol N."/>
            <person name="Liber J."/>
            <person name="Desiro A."/>
            <person name="Na H."/>
            <person name="Kennedy M."/>
            <person name="Barry K."/>
            <person name="Grigoriev I.V."/>
            <person name="Miller A.N."/>
            <person name="O'Donnell K."/>
            <person name="Stajich J.E."/>
            <person name="Bonito G."/>
        </authorList>
    </citation>
    <scope>NUCLEOTIDE SEQUENCE</scope>
    <source>
        <strain evidence="9">NVP1</strain>
    </source>
</reference>
<evidence type="ECO:0000256" key="2">
    <source>
        <dbReference type="ARBA" id="ARBA00022692"/>
    </source>
</evidence>
<dbReference type="Pfam" id="PF20877">
    <property type="entry name" value="Anoctamin_N"/>
    <property type="match status" value="1"/>
</dbReference>
<evidence type="ECO:0000256" key="5">
    <source>
        <dbReference type="SAM" id="MobiDB-lite"/>
    </source>
</evidence>
<feature type="transmembrane region" description="Helical" evidence="6">
    <location>
        <begin position="364"/>
        <end position="384"/>
    </location>
</feature>
<dbReference type="GO" id="GO:0032541">
    <property type="term" value="C:cortical endoplasmic reticulum"/>
    <property type="evidence" value="ECO:0007669"/>
    <property type="project" value="TreeGrafter"/>
</dbReference>
<feature type="transmembrane region" description="Helical" evidence="6">
    <location>
        <begin position="255"/>
        <end position="272"/>
    </location>
</feature>
<protein>
    <submittedName>
        <fullName evidence="9">Uncharacterized protein</fullName>
    </submittedName>
</protein>
<evidence type="ECO:0000313" key="10">
    <source>
        <dbReference type="Proteomes" id="UP000696485"/>
    </source>
</evidence>
<evidence type="ECO:0000259" key="8">
    <source>
        <dbReference type="Pfam" id="PF20877"/>
    </source>
</evidence>
<dbReference type="GO" id="GO:0005254">
    <property type="term" value="F:chloride channel activity"/>
    <property type="evidence" value="ECO:0007669"/>
    <property type="project" value="TreeGrafter"/>
</dbReference>
<evidence type="ECO:0000256" key="4">
    <source>
        <dbReference type="ARBA" id="ARBA00023136"/>
    </source>
</evidence>
<feature type="domain" description="Anoctamin alpha-beta plait" evidence="8">
    <location>
        <begin position="55"/>
        <end position="180"/>
    </location>
</feature>
<dbReference type="PANTHER" id="PTHR12308:SF73">
    <property type="entry name" value="ANOCTAMIN"/>
    <property type="match status" value="1"/>
</dbReference>
<feature type="transmembrane region" description="Helical" evidence="6">
    <location>
        <begin position="326"/>
        <end position="352"/>
    </location>
</feature>
<feature type="transmembrane region" description="Helical" evidence="6">
    <location>
        <begin position="411"/>
        <end position="431"/>
    </location>
</feature>
<evidence type="ECO:0000256" key="1">
    <source>
        <dbReference type="ARBA" id="ARBA00004141"/>
    </source>
</evidence>